<feature type="transmembrane region" description="Helical" evidence="7">
    <location>
        <begin position="452"/>
        <end position="471"/>
    </location>
</feature>
<evidence type="ECO:0000313" key="11">
    <source>
        <dbReference type="Proteomes" id="UP001224661"/>
    </source>
</evidence>
<dbReference type="SUPFAM" id="SSF161098">
    <property type="entry name" value="MetI-like"/>
    <property type="match status" value="2"/>
</dbReference>
<dbReference type="CDD" id="cd06261">
    <property type="entry name" value="TM_PBP2"/>
    <property type="match status" value="2"/>
</dbReference>
<feature type="transmembrane region" description="Helical" evidence="7">
    <location>
        <begin position="227"/>
        <end position="253"/>
    </location>
</feature>
<evidence type="ECO:0000256" key="4">
    <source>
        <dbReference type="ARBA" id="ARBA00022692"/>
    </source>
</evidence>
<feature type="transmembrane region" description="Helical" evidence="7">
    <location>
        <begin position="120"/>
        <end position="145"/>
    </location>
</feature>
<feature type="domain" description="ABC transmembrane type-1" evidence="9">
    <location>
        <begin position="179"/>
        <end position="358"/>
    </location>
</feature>
<dbReference type="RefSeq" id="WP_282510976.1">
    <property type="nucleotide sequence ID" value="NZ_JASCIR010000003.1"/>
</dbReference>
<protein>
    <submittedName>
        <fullName evidence="10">ABC transporter permease subunit</fullName>
    </submittedName>
</protein>
<keyword evidence="4 7" id="KW-0812">Transmembrane</keyword>
<comment type="caution">
    <text evidence="10">The sequence shown here is derived from an EMBL/GenBank/DDBJ whole genome shotgun (WGS) entry which is preliminary data.</text>
</comment>
<evidence type="ECO:0000256" key="7">
    <source>
        <dbReference type="RuleBase" id="RU363032"/>
    </source>
</evidence>
<feature type="transmembrane region" description="Helical" evidence="7">
    <location>
        <begin position="337"/>
        <end position="354"/>
    </location>
</feature>
<keyword evidence="11" id="KW-1185">Reference proteome</keyword>
<evidence type="ECO:0000259" key="9">
    <source>
        <dbReference type="PROSITE" id="PS50928"/>
    </source>
</evidence>
<gene>
    <name evidence="10" type="ORF">QIS99_05335</name>
</gene>
<feature type="transmembrane region" description="Helical" evidence="7">
    <location>
        <begin position="503"/>
        <end position="524"/>
    </location>
</feature>
<keyword evidence="5 7" id="KW-1133">Transmembrane helix</keyword>
<keyword evidence="6 7" id="KW-0472">Membrane</keyword>
<dbReference type="PANTHER" id="PTHR47737">
    <property type="entry name" value="GLYCINE BETAINE/PROLINE BETAINE TRANSPORT SYSTEM PERMEASE PROTEIN PROW"/>
    <property type="match status" value="1"/>
</dbReference>
<dbReference type="Pfam" id="PF00528">
    <property type="entry name" value="BPD_transp_1"/>
    <property type="match status" value="2"/>
</dbReference>
<dbReference type="InterPro" id="IPR000515">
    <property type="entry name" value="MetI-like"/>
</dbReference>
<dbReference type="InterPro" id="IPR035906">
    <property type="entry name" value="MetI-like_sf"/>
</dbReference>
<evidence type="ECO:0000256" key="1">
    <source>
        <dbReference type="ARBA" id="ARBA00004141"/>
    </source>
</evidence>
<comment type="similarity">
    <text evidence="7">Belongs to the binding-protein-dependent transport system permease family.</text>
</comment>
<dbReference type="Proteomes" id="UP001224661">
    <property type="component" value="Unassembled WGS sequence"/>
</dbReference>
<sequence length="684" mass="71740">MSAAPTETPVTETPVLDKQPDTTPGGGQSDAAAAVKGVPSRGPGLRARFAGSPKALIVGMALLFAIVTAAVTGNGTWPGGLEVDVKTPLTDLTDWLSLNRTTHPVFLYFLLHISNFAETAYLSLVDLFAAMGWLGVTVVVTLVAWAAAGADLSRRALRTGAIALGALALCGVLQMWEPTMETLSLMTVAVIASAVIGLLLGLASGLSDRCERVLRPVFDVMQIMPAFAYLLPLMLIFGIGQPPALIATVIYAVPPMARLTSLGLRAADPAALEASVSLGATGRQQLLTARLPLARKQMMLGLNQTIMMCLSMVVLASLIGAGGLGDRIYRAMATKDMGMALTAGISVVLIAVLLDRSTAAAGEQLQERVSQVATRAALLLRRGVWLLALVLFVVFALFGTALGQEAWPEAWSVDLTTGIQQGVDWITRELSFMANWSDAFARGVLNPVRSGLIAVPWWALLLLVAAVGWAVGTWRAAMTGVLCLALIGALGLWDASMDTLSQVFAGLALTVLVGVLIGVLAARVPTIERVLRPVLDVMQTMPQFVYLIPVIGLIGQGRAVGVFAAVIYAAPAVIRITTESLKQVDPTVLEASRSLGDTTSQQLFKVQLPLARKGLLVGVNQGVVLVLSMVVIGGMVGGGALGYQVVYGLSKQNLAIGLPAGAAIVCLGLMLDRLSQPREKHGGR</sequence>
<evidence type="ECO:0000256" key="3">
    <source>
        <dbReference type="ARBA" id="ARBA00022475"/>
    </source>
</evidence>
<dbReference type="PANTHER" id="PTHR47737:SF1">
    <property type="entry name" value="GLYCINE BETAINE_PROLINE BETAINE TRANSPORT SYSTEM PERMEASE PROTEIN PROW"/>
    <property type="match status" value="1"/>
</dbReference>
<feature type="transmembrane region" description="Helical" evidence="7">
    <location>
        <begin position="477"/>
        <end position="496"/>
    </location>
</feature>
<feature type="transmembrane region" description="Helical" evidence="7">
    <location>
        <begin position="55"/>
        <end position="77"/>
    </location>
</feature>
<name>A0ABT6RMJ1_9ACTN</name>
<evidence type="ECO:0000313" key="10">
    <source>
        <dbReference type="EMBL" id="MDI3385642.1"/>
    </source>
</evidence>
<evidence type="ECO:0000256" key="6">
    <source>
        <dbReference type="ARBA" id="ARBA00023136"/>
    </source>
</evidence>
<dbReference type="EMBL" id="JASCIR010000003">
    <property type="protein sequence ID" value="MDI3385642.1"/>
    <property type="molecule type" value="Genomic_DNA"/>
</dbReference>
<feature type="region of interest" description="Disordered" evidence="8">
    <location>
        <begin position="1"/>
        <end position="40"/>
    </location>
</feature>
<evidence type="ECO:0000256" key="2">
    <source>
        <dbReference type="ARBA" id="ARBA00022448"/>
    </source>
</evidence>
<feature type="transmembrane region" description="Helical" evidence="7">
    <location>
        <begin position="652"/>
        <end position="671"/>
    </location>
</feature>
<evidence type="ECO:0000256" key="5">
    <source>
        <dbReference type="ARBA" id="ARBA00022989"/>
    </source>
</evidence>
<proteinExistence type="inferred from homology"/>
<evidence type="ECO:0000256" key="8">
    <source>
        <dbReference type="SAM" id="MobiDB-lite"/>
    </source>
</evidence>
<feature type="transmembrane region" description="Helical" evidence="7">
    <location>
        <begin position="157"/>
        <end position="176"/>
    </location>
</feature>
<feature type="domain" description="ABC transmembrane type-1" evidence="9">
    <location>
        <begin position="496"/>
        <end position="675"/>
    </location>
</feature>
<dbReference type="PROSITE" id="PS50928">
    <property type="entry name" value="ABC_TM1"/>
    <property type="match status" value="2"/>
</dbReference>
<feature type="transmembrane region" description="Helical" evidence="7">
    <location>
        <begin position="305"/>
        <end position="325"/>
    </location>
</feature>
<feature type="compositionally biased region" description="Low complexity" evidence="8">
    <location>
        <begin position="1"/>
        <end position="14"/>
    </location>
</feature>
<accession>A0ABT6RMJ1</accession>
<organism evidence="10 11">
    <name type="scientific">Streptomyces solicavernae</name>
    <dbReference type="NCBI Taxonomy" id="3043614"/>
    <lineage>
        <taxon>Bacteria</taxon>
        <taxon>Bacillati</taxon>
        <taxon>Actinomycetota</taxon>
        <taxon>Actinomycetes</taxon>
        <taxon>Kitasatosporales</taxon>
        <taxon>Streptomycetaceae</taxon>
        <taxon>Streptomyces</taxon>
    </lineage>
</organism>
<keyword evidence="2 7" id="KW-0813">Transport</keyword>
<reference evidence="10 11" key="1">
    <citation type="submission" date="2023-05" db="EMBL/GenBank/DDBJ databases">
        <title>Draft genome sequence of Streptomyces sp. B-S-A8 isolated from a cave soil in Thailand.</title>
        <authorList>
            <person name="Chamroensaksri N."/>
            <person name="Muangham S."/>
        </authorList>
    </citation>
    <scope>NUCLEOTIDE SEQUENCE [LARGE SCALE GENOMIC DNA]</scope>
    <source>
        <strain evidence="10 11">B-S-A8</strain>
    </source>
</reference>
<comment type="subcellular location">
    <subcellularLocation>
        <location evidence="7">Cell membrane</location>
        <topology evidence="7">Multi-pass membrane protein</topology>
    </subcellularLocation>
    <subcellularLocation>
        <location evidence="1">Membrane</location>
        <topology evidence="1">Multi-pass membrane protein</topology>
    </subcellularLocation>
</comment>
<feature type="transmembrane region" description="Helical" evidence="7">
    <location>
        <begin position="544"/>
        <end position="570"/>
    </location>
</feature>
<keyword evidence="3" id="KW-1003">Cell membrane</keyword>
<feature type="transmembrane region" description="Helical" evidence="7">
    <location>
        <begin position="384"/>
        <end position="402"/>
    </location>
</feature>
<feature type="transmembrane region" description="Helical" evidence="7">
    <location>
        <begin position="182"/>
        <end position="206"/>
    </location>
</feature>
<feature type="transmembrane region" description="Helical" evidence="7">
    <location>
        <begin position="622"/>
        <end position="646"/>
    </location>
</feature>
<dbReference type="Gene3D" id="1.10.3720.10">
    <property type="entry name" value="MetI-like"/>
    <property type="match status" value="2"/>
</dbReference>